<dbReference type="GO" id="GO:0009279">
    <property type="term" value="C:cell outer membrane"/>
    <property type="evidence" value="ECO:0007669"/>
    <property type="project" value="UniProtKB-SubCell"/>
</dbReference>
<keyword evidence="4 7" id="KW-0812">Transmembrane</keyword>
<keyword evidence="6 7" id="KW-0998">Cell outer membrane</keyword>
<keyword evidence="9" id="KW-1185">Reference proteome</keyword>
<dbReference type="Gene3D" id="2.40.170.20">
    <property type="entry name" value="TonB-dependent receptor, beta-barrel domain"/>
    <property type="match status" value="1"/>
</dbReference>
<dbReference type="InterPro" id="IPR039426">
    <property type="entry name" value="TonB-dep_rcpt-like"/>
</dbReference>
<keyword evidence="5 7" id="KW-0472">Membrane</keyword>
<dbReference type="SUPFAM" id="SSF56935">
    <property type="entry name" value="Porins"/>
    <property type="match status" value="1"/>
</dbReference>
<keyword evidence="8" id="KW-0675">Receptor</keyword>
<evidence type="ECO:0000256" key="3">
    <source>
        <dbReference type="ARBA" id="ARBA00022452"/>
    </source>
</evidence>
<protein>
    <submittedName>
        <fullName evidence="8">TonB-dependent receptor</fullName>
    </submittedName>
</protein>
<keyword evidence="2 7" id="KW-0813">Transport</keyword>
<sequence length="72" mass="7791">MVSGDRFGAASNSEASRMGGYSLVNLNASWAVTPQWTLAARLNNLTDKRYELVQGYNTPGSNLFVSLSYSAL</sequence>
<evidence type="ECO:0000256" key="4">
    <source>
        <dbReference type="ARBA" id="ARBA00022692"/>
    </source>
</evidence>
<gene>
    <name evidence="8" type="ORF">FSC37_20355</name>
</gene>
<comment type="subcellular location">
    <subcellularLocation>
        <location evidence="1 7">Cell outer membrane</location>
        <topology evidence="1 7">Multi-pass membrane protein</topology>
    </subcellularLocation>
</comment>
<dbReference type="InterPro" id="IPR036942">
    <property type="entry name" value="Beta-barrel_TonB_sf"/>
</dbReference>
<comment type="caution">
    <text evidence="8">The sequence shown here is derived from an EMBL/GenBank/DDBJ whole genome shotgun (WGS) entry which is preliminary data.</text>
</comment>
<evidence type="ECO:0000313" key="9">
    <source>
        <dbReference type="Proteomes" id="UP000321832"/>
    </source>
</evidence>
<evidence type="ECO:0000256" key="1">
    <source>
        <dbReference type="ARBA" id="ARBA00004571"/>
    </source>
</evidence>
<organism evidence="8 9">
    <name type="scientific">Piscinibacter aquaticus</name>
    <dbReference type="NCBI Taxonomy" id="392597"/>
    <lineage>
        <taxon>Bacteria</taxon>
        <taxon>Pseudomonadati</taxon>
        <taxon>Pseudomonadota</taxon>
        <taxon>Betaproteobacteria</taxon>
        <taxon>Burkholderiales</taxon>
        <taxon>Sphaerotilaceae</taxon>
        <taxon>Piscinibacter</taxon>
    </lineage>
</organism>
<dbReference type="Proteomes" id="UP000321832">
    <property type="component" value="Unassembled WGS sequence"/>
</dbReference>
<evidence type="ECO:0000256" key="7">
    <source>
        <dbReference type="PROSITE-ProRule" id="PRU01360"/>
    </source>
</evidence>
<dbReference type="AlphaFoldDB" id="A0A5C6U2W1"/>
<dbReference type="PROSITE" id="PS52016">
    <property type="entry name" value="TONB_DEPENDENT_REC_3"/>
    <property type="match status" value="1"/>
</dbReference>
<evidence type="ECO:0000256" key="5">
    <source>
        <dbReference type="ARBA" id="ARBA00023136"/>
    </source>
</evidence>
<evidence type="ECO:0000313" key="8">
    <source>
        <dbReference type="EMBL" id="TXC67214.1"/>
    </source>
</evidence>
<evidence type="ECO:0000256" key="2">
    <source>
        <dbReference type="ARBA" id="ARBA00022448"/>
    </source>
</evidence>
<accession>A0A5C6U2W1</accession>
<keyword evidence="3 7" id="KW-1134">Transmembrane beta strand</keyword>
<name>A0A5C6U2W1_9BURK</name>
<dbReference type="EMBL" id="VOPW01000001">
    <property type="protein sequence ID" value="TXC67214.1"/>
    <property type="molecule type" value="Genomic_DNA"/>
</dbReference>
<reference evidence="8 9" key="1">
    <citation type="submission" date="2019-08" db="EMBL/GenBank/DDBJ databases">
        <authorList>
            <person name="Khan S.A."/>
            <person name="Jeon C.O."/>
            <person name="Jeong S.E."/>
        </authorList>
    </citation>
    <scope>NUCLEOTIDE SEQUENCE [LARGE SCALE GENOMIC DNA]</scope>
    <source>
        <strain evidence="9">IMCC1728</strain>
    </source>
</reference>
<evidence type="ECO:0000256" key="6">
    <source>
        <dbReference type="ARBA" id="ARBA00023237"/>
    </source>
</evidence>
<comment type="similarity">
    <text evidence="7">Belongs to the TonB-dependent receptor family.</text>
</comment>
<proteinExistence type="inferred from homology"/>